<dbReference type="SUPFAM" id="SSF53218">
    <property type="entry name" value="Molybdenum cofactor biosynthesis proteins"/>
    <property type="match status" value="1"/>
</dbReference>
<evidence type="ECO:0000313" key="5">
    <source>
        <dbReference type="Proteomes" id="UP001604043"/>
    </source>
</evidence>
<dbReference type="RefSeq" id="WP_029555798.1">
    <property type="nucleotide sequence ID" value="NZ_JBAFUR010000009.1"/>
</dbReference>
<comment type="pathway">
    <text evidence="1">Cofactor biosynthesis; molybdopterin biosynthesis.</text>
</comment>
<sequence length="181" mass="19058">MTPAASPARIGIVTISDRASSGTYEDLSGPAIEAWLRRAITSPWVADYRVIPDGFESVRDTLITLADAEHMDLICTTGGTGPSPRDLTPEAMAAVIEKPLAGFGEQMRRISLNEVPTAILSRQEAGVRGKTLIVNLPGKPASIAVCLAAVFPAIPYCLDLIGAGRIETDPTVCAAFRPKGA</sequence>
<dbReference type="EMBL" id="JBAFUR010000009">
    <property type="protein sequence ID" value="MFG1255232.1"/>
    <property type="molecule type" value="Genomic_DNA"/>
</dbReference>
<dbReference type="PANTHER" id="PTHR43764:SF1">
    <property type="entry name" value="MOLYBDOPTERIN MOLYBDOTRANSFERASE"/>
    <property type="match status" value="1"/>
</dbReference>
<keyword evidence="2" id="KW-0501">Molybdenum cofactor biosynthesis</keyword>
<evidence type="ECO:0000313" key="4">
    <source>
        <dbReference type="EMBL" id="MFG1255232.1"/>
    </source>
</evidence>
<dbReference type="InterPro" id="IPR036425">
    <property type="entry name" value="MoaB/Mog-like_dom_sf"/>
</dbReference>
<dbReference type="InterPro" id="IPR051920">
    <property type="entry name" value="MPT_Adenylyltrnsfr/MoaC-Rel"/>
</dbReference>
<protein>
    <submittedName>
        <fullName evidence="4">Molybdopterin adenylyltransferase</fullName>
        <ecNumber evidence="4">2.7.7.75</ecNumber>
    </submittedName>
</protein>
<proteinExistence type="predicted"/>
<dbReference type="Pfam" id="PF00994">
    <property type="entry name" value="MoCF_biosynth"/>
    <property type="match status" value="1"/>
</dbReference>
<dbReference type="CDD" id="cd00886">
    <property type="entry name" value="MogA_MoaB"/>
    <property type="match status" value="1"/>
</dbReference>
<dbReference type="NCBIfam" id="TIGR00177">
    <property type="entry name" value="molyb_syn"/>
    <property type="match status" value="1"/>
</dbReference>
<accession>A0ABW6ZN17</accession>
<gene>
    <name evidence="4" type="primary">mog</name>
    <name evidence="4" type="ORF">V5F30_23685</name>
</gene>
<evidence type="ECO:0000256" key="1">
    <source>
        <dbReference type="ARBA" id="ARBA00005046"/>
    </source>
</evidence>
<dbReference type="Proteomes" id="UP001604043">
    <property type="component" value="Unassembled WGS sequence"/>
</dbReference>
<evidence type="ECO:0000259" key="3">
    <source>
        <dbReference type="SMART" id="SM00852"/>
    </source>
</evidence>
<keyword evidence="5" id="KW-1185">Reference proteome</keyword>
<dbReference type="GO" id="GO:0061598">
    <property type="term" value="F:molybdopterin adenylyltransferase activity"/>
    <property type="evidence" value="ECO:0007669"/>
    <property type="project" value="UniProtKB-EC"/>
</dbReference>
<reference evidence="4 5" key="1">
    <citation type="submission" date="2024-02" db="EMBL/GenBank/DDBJ databases">
        <title>Expansion and revision of Xanthobacter and proposal of Roseixanthobacter gen. nov.</title>
        <authorList>
            <person name="Soltysiak M.P.M."/>
            <person name="Jalihal A."/>
            <person name="Ory A."/>
            <person name="Chrisophersen C."/>
            <person name="Lee A.D."/>
            <person name="Boulton J."/>
            <person name="Springer M."/>
        </authorList>
    </citation>
    <scope>NUCLEOTIDE SEQUENCE [LARGE SCALE GENOMIC DNA]</scope>
    <source>
        <strain evidence="4 5">CB5</strain>
    </source>
</reference>
<feature type="domain" description="MoaB/Mog" evidence="3">
    <location>
        <begin position="11"/>
        <end position="157"/>
    </location>
</feature>
<dbReference type="NCBIfam" id="NF006932">
    <property type="entry name" value="PRK09417.1"/>
    <property type="match status" value="1"/>
</dbReference>
<keyword evidence="4" id="KW-0548">Nucleotidyltransferase</keyword>
<name>A0ABW6ZN17_9HYPH</name>
<keyword evidence="4" id="KW-0808">Transferase</keyword>
<evidence type="ECO:0000256" key="2">
    <source>
        <dbReference type="ARBA" id="ARBA00023150"/>
    </source>
</evidence>
<organism evidence="4 5">
    <name type="scientific">Xanthobacter aminoxidans</name>
    <dbReference type="NCBI Taxonomy" id="186280"/>
    <lineage>
        <taxon>Bacteria</taxon>
        <taxon>Pseudomonadati</taxon>
        <taxon>Pseudomonadota</taxon>
        <taxon>Alphaproteobacteria</taxon>
        <taxon>Hyphomicrobiales</taxon>
        <taxon>Xanthobacteraceae</taxon>
        <taxon>Xanthobacter</taxon>
    </lineage>
</organism>
<dbReference type="Gene3D" id="3.40.980.10">
    <property type="entry name" value="MoaB/Mog-like domain"/>
    <property type="match status" value="1"/>
</dbReference>
<dbReference type="InterPro" id="IPR001453">
    <property type="entry name" value="MoaB/Mog_dom"/>
</dbReference>
<dbReference type="PANTHER" id="PTHR43764">
    <property type="entry name" value="MOLYBDENUM COFACTOR BIOSYNTHESIS"/>
    <property type="match status" value="1"/>
</dbReference>
<dbReference type="EC" id="2.7.7.75" evidence="4"/>
<comment type="caution">
    <text evidence="4">The sequence shown here is derived from an EMBL/GenBank/DDBJ whole genome shotgun (WGS) entry which is preliminary data.</text>
</comment>
<dbReference type="SMART" id="SM00852">
    <property type="entry name" value="MoCF_biosynth"/>
    <property type="match status" value="1"/>
</dbReference>